<reference evidence="5 6" key="1">
    <citation type="submission" date="2020-07" db="EMBL/GenBank/DDBJ databases">
        <title>Sequencing the genomes of 1000 actinobacteria strains.</title>
        <authorList>
            <person name="Klenk H.-P."/>
        </authorList>
    </citation>
    <scope>NUCLEOTIDE SEQUENCE [LARGE SCALE GENOMIC DNA]</scope>
    <source>
        <strain evidence="5 6">DSM 19087</strain>
    </source>
</reference>
<evidence type="ECO:0000256" key="2">
    <source>
        <dbReference type="ARBA" id="ARBA00023125"/>
    </source>
</evidence>
<dbReference type="GO" id="GO:0030527">
    <property type="term" value="F:structural constituent of chromatin"/>
    <property type="evidence" value="ECO:0007669"/>
    <property type="project" value="InterPro"/>
</dbReference>
<name>A0A8I0FXE4_9ACTN</name>
<proteinExistence type="inferred from homology"/>
<dbReference type="PANTHER" id="PTHR33175">
    <property type="entry name" value="DNA-BINDING PROTEIN HU"/>
    <property type="match status" value="1"/>
</dbReference>
<keyword evidence="6" id="KW-1185">Reference proteome</keyword>
<protein>
    <submittedName>
        <fullName evidence="5">DNA-binding protein HU-beta</fullName>
    </submittedName>
    <submittedName>
        <fullName evidence="4">HU family DNA-binding protein</fullName>
    </submittedName>
</protein>
<dbReference type="SMART" id="SM00411">
    <property type="entry name" value="BHL"/>
    <property type="match status" value="1"/>
</dbReference>
<evidence type="ECO:0000313" key="7">
    <source>
        <dbReference type="Proteomes" id="UP000659061"/>
    </source>
</evidence>
<comment type="caution">
    <text evidence="4">The sequence shown here is derived from an EMBL/GenBank/DDBJ whole genome shotgun (WGS) entry which is preliminary data.</text>
</comment>
<reference evidence="4" key="2">
    <citation type="submission" date="2020-09" db="EMBL/GenBank/DDBJ databases">
        <title>Novel species in genus Aeromicrobium.</title>
        <authorList>
            <person name="Zhang G."/>
        </authorList>
    </citation>
    <scope>NUCLEOTIDE SEQUENCE</scope>
    <source>
        <strain evidence="4">SSW1-57</strain>
    </source>
</reference>
<evidence type="ECO:0000313" key="6">
    <source>
        <dbReference type="Proteomes" id="UP000587211"/>
    </source>
</evidence>
<dbReference type="InterPro" id="IPR010992">
    <property type="entry name" value="IHF-like_DNA-bd_dom_sf"/>
</dbReference>
<organism evidence="4 7">
    <name type="scientific">Aeromicrobium tamlense</name>
    <dbReference type="NCBI Taxonomy" id="375541"/>
    <lineage>
        <taxon>Bacteria</taxon>
        <taxon>Bacillati</taxon>
        <taxon>Actinomycetota</taxon>
        <taxon>Actinomycetes</taxon>
        <taxon>Propionibacteriales</taxon>
        <taxon>Nocardioidaceae</taxon>
        <taxon>Aeromicrobium</taxon>
    </lineage>
</organism>
<dbReference type="EMBL" id="JACWMT010000001">
    <property type="protein sequence ID" value="MBD1269682.1"/>
    <property type="molecule type" value="Genomic_DNA"/>
</dbReference>
<keyword evidence="1" id="KW-0226">DNA condensation</keyword>
<dbReference type="GO" id="GO:0003677">
    <property type="term" value="F:DNA binding"/>
    <property type="evidence" value="ECO:0007669"/>
    <property type="project" value="UniProtKB-KW"/>
</dbReference>
<dbReference type="EMBL" id="JACBZN010000001">
    <property type="protein sequence ID" value="NYI39663.1"/>
    <property type="molecule type" value="Genomic_DNA"/>
</dbReference>
<dbReference type="GO" id="GO:0005829">
    <property type="term" value="C:cytosol"/>
    <property type="evidence" value="ECO:0007669"/>
    <property type="project" value="TreeGrafter"/>
</dbReference>
<comment type="similarity">
    <text evidence="3">Belongs to the bacterial histone-like protein family.</text>
</comment>
<dbReference type="PANTHER" id="PTHR33175:SF3">
    <property type="entry name" value="DNA-BINDING PROTEIN HU-BETA"/>
    <property type="match status" value="1"/>
</dbReference>
<evidence type="ECO:0000313" key="5">
    <source>
        <dbReference type="EMBL" id="NYI39663.1"/>
    </source>
</evidence>
<dbReference type="RefSeq" id="WP_179427488.1">
    <property type="nucleotide sequence ID" value="NZ_BAAAMP010000002.1"/>
</dbReference>
<accession>A0A8I0FXE4</accession>
<evidence type="ECO:0000313" key="4">
    <source>
        <dbReference type="EMBL" id="MBD1269682.1"/>
    </source>
</evidence>
<dbReference type="GO" id="GO:0030261">
    <property type="term" value="P:chromosome condensation"/>
    <property type="evidence" value="ECO:0007669"/>
    <property type="project" value="UniProtKB-KW"/>
</dbReference>
<evidence type="ECO:0000256" key="3">
    <source>
        <dbReference type="RuleBase" id="RU003939"/>
    </source>
</evidence>
<dbReference type="Pfam" id="PF00216">
    <property type="entry name" value="Bac_DNA_binding"/>
    <property type="match status" value="1"/>
</dbReference>
<dbReference type="Proteomes" id="UP000587211">
    <property type="component" value="Unassembled WGS sequence"/>
</dbReference>
<dbReference type="InterPro" id="IPR000119">
    <property type="entry name" value="Hist_DNA-bd"/>
</dbReference>
<gene>
    <name evidence="5" type="ORF">BJ975_003038</name>
    <name evidence="4" type="ORF">IDH50_05540</name>
</gene>
<evidence type="ECO:0000256" key="1">
    <source>
        <dbReference type="ARBA" id="ARBA00023067"/>
    </source>
</evidence>
<keyword evidence="2 4" id="KW-0238">DNA-binding</keyword>
<dbReference type="AlphaFoldDB" id="A0A8I0FXE4"/>
<dbReference type="Gene3D" id="4.10.520.10">
    <property type="entry name" value="IHF-like DNA-binding proteins"/>
    <property type="match status" value="1"/>
</dbReference>
<sequence length="95" mass="9794">MALSRNDLVAELANKTGSTKKDVDEFVTAFAELVIDSVAKGEKISIPGVLSVELVERAARTGRNPATGETIDIPAGKGVKVSAGSRLKAAAKSAK</sequence>
<dbReference type="Proteomes" id="UP000659061">
    <property type="component" value="Unassembled WGS sequence"/>
</dbReference>
<dbReference type="SUPFAM" id="SSF47729">
    <property type="entry name" value="IHF-like DNA-binding proteins"/>
    <property type="match status" value="1"/>
</dbReference>
<dbReference type="CDD" id="cd14435">
    <property type="entry name" value="SPO1_TF1_like"/>
    <property type="match status" value="1"/>
</dbReference>